<dbReference type="SUPFAM" id="SSF52317">
    <property type="entry name" value="Class I glutamine amidotransferase-like"/>
    <property type="match status" value="1"/>
</dbReference>
<dbReference type="Proteomes" id="UP000612055">
    <property type="component" value="Unassembled WGS sequence"/>
</dbReference>
<feature type="compositionally biased region" description="Basic and acidic residues" evidence="10">
    <location>
        <begin position="374"/>
        <end position="384"/>
    </location>
</feature>
<feature type="region of interest" description="Disordered" evidence="10">
    <location>
        <begin position="661"/>
        <end position="699"/>
    </location>
</feature>
<evidence type="ECO:0000256" key="9">
    <source>
        <dbReference type="ARBA" id="ARBA00031904"/>
    </source>
</evidence>
<dbReference type="InterPro" id="IPR017926">
    <property type="entry name" value="GATASE"/>
</dbReference>
<dbReference type="InterPro" id="IPR006805">
    <property type="entry name" value="Anth_synth_I_N"/>
</dbReference>
<feature type="region of interest" description="Disordered" evidence="10">
    <location>
        <begin position="169"/>
        <end position="223"/>
    </location>
</feature>
<feature type="compositionally biased region" description="Low complexity" evidence="10">
    <location>
        <begin position="434"/>
        <end position="445"/>
    </location>
</feature>
<dbReference type="InterPro" id="IPR029062">
    <property type="entry name" value="Class_I_gatase-like"/>
</dbReference>
<dbReference type="Gene3D" id="3.60.120.10">
    <property type="entry name" value="Anthranilate synthase"/>
    <property type="match status" value="1"/>
</dbReference>
<evidence type="ECO:0000256" key="2">
    <source>
        <dbReference type="ARBA" id="ARBA00005009"/>
    </source>
</evidence>
<evidence type="ECO:0000259" key="13">
    <source>
        <dbReference type="Pfam" id="PF04715"/>
    </source>
</evidence>
<dbReference type="Pfam" id="PF00117">
    <property type="entry name" value="GATase"/>
    <property type="match status" value="2"/>
</dbReference>
<feature type="domain" description="Chorismate-utilising enzyme C-terminal" evidence="12">
    <location>
        <begin position="707"/>
        <end position="937"/>
    </location>
</feature>
<dbReference type="PANTHER" id="PTHR11236">
    <property type="entry name" value="AMINOBENZOATE/ANTHRANILATE SYNTHASE"/>
    <property type="match status" value="1"/>
</dbReference>
<evidence type="ECO:0000256" key="5">
    <source>
        <dbReference type="ARBA" id="ARBA00022679"/>
    </source>
</evidence>
<dbReference type="GO" id="GO:0046656">
    <property type="term" value="P:folic acid biosynthetic process"/>
    <property type="evidence" value="ECO:0007669"/>
    <property type="project" value="UniProtKB-KW"/>
</dbReference>
<name>A0A835YDX2_9CHLO</name>
<keyword evidence="5" id="KW-0808">Transferase</keyword>
<evidence type="ECO:0000256" key="4">
    <source>
        <dbReference type="ARBA" id="ARBA00013139"/>
    </source>
</evidence>
<dbReference type="GO" id="GO:0008153">
    <property type="term" value="P:4-aminobenzoate biosynthetic process"/>
    <property type="evidence" value="ECO:0007669"/>
    <property type="project" value="TreeGrafter"/>
</dbReference>
<dbReference type="GO" id="GO:0046654">
    <property type="term" value="P:tetrahydrofolate biosynthetic process"/>
    <property type="evidence" value="ECO:0007669"/>
    <property type="project" value="UniProtKB-UniPathway"/>
</dbReference>
<dbReference type="EMBL" id="JAEHOE010000005">
    <property type="protein sequence ID" value="KAG2499934.1"/>
    <property type="molecule type" value="Genomic_DNA"/>
</dbReference>
<feature type="compositionally biased region" description="Low complexity" evidence="10">
    <location>
        <begin position="183"/>
        <end position="206"/>
    </location>
</feature>
<feature type="compositionally biased region" description="Gly residues" evidence="10">
    <location>
        <begin position="420"/>
        <end position="433"/>
    </location>
</feature>
<feature type="compositionally biased region" description="Low complexity" evidence="10">
    <location>
        <begin position="661"/>
        <end position="678"/>
    </location>
</feature>
<dbReference type="GO" id="GO:0000162">
    <property type="term" value="P:L-tryptophan biosynthetic process"/>
    <property type="evidence" value="ECO:0007669"/>
    <property type="project" value="TreeGrafter"/>
</dbReference>
<evidence type="ECO:0000256" key="8">
    <source>
        <dbReference type="ARBA" id="ARBA00031329"/>
    </source>
</evidence>
<feature type="domain" description="Glutamine amidotransferase" evidence="11">
    <location>
        <begin position="207"/>
        <end position="255"/>
    </location>
</feature>
<dbReference type="Pfam" id="PF00425">
    <property type="entry name" value="Chorismate_bind"/>
    <property type="match status" value="1"/>
</dbReference>
<feature type="compositionally biased region" description="Low complexity" evidence="10">
    <location>
        <begin position="405"/>
        <end position="419"/>
    </location>
</feature>
<evidence type="ECO:0000256" key="3">
    <source>
        <dbReference type="ARBA" id="ARBA00005970"/>
    </source>
</evidence>
<dbReference type="NCBIfam" id="TIGR00566">
    <property type="entry name" value="trpG_papA"/>
    <property type="match status" value="1"/>
</dbReference>
<dbReference type="SUPFAM" id="SSF56322">
    <property type="entry name" value="ADC synthase"/>
    <property type="match status" value="1"/>
</dbReference>
<dbReference type="OrthoDB" id="64220at2759"/>
<dbReference type="AlphaFoldDB" id="A0A835YDX2"/>
<sequence length="1031" mass="105599">MRTLLIDNYDSYTYNLFQVIAEVNGELPLVYYNDEITLEQISSMVRAGTVHSIVISPGPGTPSNPHDIGVCLEVLQQLHDVPILGICLGHQALALAHGAAVVSAPEPVHGRLSRLRHNGHGLFADIPSGEGFEVVRYHSLLVDEASLPDCLEPVCWTAGGHAAVKLARDASSAASTRGAPGSQPQEPQPQADAQAAEASEGAAAQPVVDGAEGSGPGEGGALLMGLAHRTRPHYGVQFHPESVATRYGIALLRNFRDLAAAALRRQPGRAAAQLPASLPAVRDPVGPPGRLSQLAAWPTPEHQRGAPLRLAWTRLAGVLGGLGGSQGVFERLYGFQDDTFWLDSAAADRGRFSYMGGRGGPLWRKLSYKLPPPRPEEEPREHGRQPLPQHHPEPAAASREQHPEGAAPAAPSTSTCPGAAGPGAGEAAAGGCGTLAADSAAAGAGPEAGAGSGLGAAKDPDPEDAASSSSASSGSASSACGGGHSALGSSLGAPSSSCNPCTASPAPLIGTLTVETPDGATRASPATRGFLGHLQSLLASQRLRVDPEAAAGLPFNFWGGLVGYLGYELKAECGAAHAHAASTPDALMFMADRVVAVDHREGDVYLLAVYDTYDRAAGAGAGPGGKAGGCSGAGAEAACAGGEALARAWLAETQRALEAATAAPSASSADVDAASSAAQRPVGRNPEAGPEPGCSQPPVPFVLEHSRTAYLANIKACHAALRAGESYEVCLTTALSRPAAPDPPTLYRTLRQLNPAPYAAWLQFGPAGPTICCSSPERFLLGDRGGLLEARPIKGTAARVQGDAAADARAAAELASSEKERAENLMIVDLLRNDLGRVCEVGSVHVPGLMDIESYATVHQMVSTVRGVRRGGVSVVDCIRAAFPGGSMTGAPKVRTMAIIDALEARPRGVYSGCIGFIGLNDTFDLNIVIRTAIIEHAAPPPTATSTPTAPATELEASAPAAQPGATGPGEQRDASSRLRGCRMTIGAGGAIVVQSELEAEYEEMRLKARALLRAVGLAEGLGGPVPVLAD</sequence>
<dbReference type="Gene3D" id="3.40.50.880">
    <property type="match status" value="1"/>
</dbReference>
<feature type="region of interest" description="Disordered" evidence="10">
    <location>
        <begin position="363"/>
        <end position="486"/>
    </location>
</feature>
<reference evidence="14" key="1">
    <citation type="journal article" date="2020" name="bioRxiv">
        <title>Comparative genomics of Chlamydomonas.</title>
        <authorList>
            <person name="Craig R.J."/>
            <person name="Hasan A.R."/>
            <person name="Ness R.W."/>
            <person name="Keightley P.D."/>
        </authorList>
    </citation>
    <scope>NUCLEOTIDE SEQUENCE</scope>
    <source>
        <strain evidence="14">CCAP 11/70</strain>
    </source>
</reference>
<feature type="compositionally biased region" description="Gly residues" evidence="10">
    <location>
        <begin position="212"/>
        <end position="222"/>
    </location>
</feature>
<protein>
    <recommendedName>
        <fullName evidence="4">aminodeoxychorismate synthase</fullName>
        <ecNumber evidence="4">2.6.1.85</ecNumber>
    </recommendedName>
    <alternativeName>
        <fullName evidence="8">Para-aminobenzoate synthase</fullName>
    </alternativeName>
    <alternativeName>
        <fullName evidence="9">p-aminobenzoic acid synthase</fullName>
    </alternativeName>
</protein>
<feature type="domain" description="Glutamine amidotransferase" evidence="11">
    <location>
        <begin position="4"/>
        <end position="162"/>
    </location>
</feature>
<keyword evidence="6" id="KW-0289">Folate biosynthesis</keyword>
<comment type="pathway">
    <text evidence="2">Cofactor biosynthesis; tetrahydrofolate biosynthesis; 4-aminobenzoate from chorismate: step 1/2.</text>
</comment>
<dbReference type="PRINTS" id="PR00097">
    <property type="entry name" value="ANTSNTHASEII"/>
</dbReference>
<evidence type="ECO:0000256" key="10">
    <source>
        <dbReference type="SAM" id="MobiDB-lite"/>
    </source>
</evidence>
<dbReference type="InterPro" id="IPR006221">
    <property type="entry name" value="TrpG/PapA_dom"/>
</dbReference>
<comment type="caution">
    <text evidence="14">The sequence shown here is derived from an EMBL/GenBank/DDBJ whole genome shotgun (WGS) entry which is preliminary data.</text>
</comment>
<feature type="domain" description="Anthranilate synthase component I N-terminal" evidence="13">
    <location>
        <begin position="530"/>
        <end position="606"/>
    </location>
</feature>
<dbReference type="UniPathway" id="UPA00077">
    <property type="reaction ID" value="UER00149"/>
</dbReference>
<dbReference type="EC" id="2.6.1.85" evidence="4"/>
<evidence type="ECO:0000256" key="7">
    <source>
        <dbReference type="ARBA" id="ARBA00022962"/>
    </source>
</evidence>
<dbReference type="InterPro" id="IPR015890">
    <property type="entry name" value="Chorismate_C"/>
</dbReference>
<dbReference type="PRINTS" id="PR00096">
    <property type="entry name" value="GATASE"/>
</dbReference>
<feature type="compositionally biased region" description="Low complexity" evidence="10">
    <location>
        <begin position="465"/>
        <end position="479"/>
    </location>
</feature>
<accession>A0A835YDX2</accession>
<feature type="compositionally biased region" description="Low complexity" evidence="10">
    <location>
        <begin position="957"/>
        <end position="970"/>
    </location>
</feature>
<dbReference type="GO" id="GO:0046820">
    <property type="term" value="F:4-amino-4-deoxychorismate synthase activity"/>
    <property type="evidence" value="ECO:0007669"/>
    <property type="project" value="UniProtKB-EC"/>
</dbReference>
<dbReference type="PROSITE" id="PS51273">
    <property type="entry name" value="GATASE_TYPE_1"/>
    <property type="match status" value="1"/>
</dbReference>
<comment type="similarity">
    <text evidence="3">In the C-terminal section; belongs to the anthranilate synthase component I family.</text>
</comment>
<dbReference type="PANTHER" id="PTHR11236:SF18">
    <property type="entry name" value="AMINODEOXYCHORISMATE SYNTHASE"/>
    <property type="match status" value="1"/>
</dbReference>
<keyword evidence="7" id="KW-0315">Glutamine amidotransferase</keyword>
<evidence type="ECO:0000256" key="6">
    <source>
        <dbReference type="ARBA" id="ARBA00022909"/>
    </source>
</evidence>
<dbReference type="Pfam" id="PF04715">
    <property type="entry name" value="Anth_synt_I_N"/>
    <property type="match status" value="1"/>
</dbReference>
<evidence type="ECO:0000313" key="15">
    <source>
        <dbReference type="Proteomes" id="UP000612055"/>
    </source>
</evidence>
<feature type="region of interest" description="Disordered" evidence="10">
    <location>
        <begin position="957"/>
        <end position="978"/>
    </location>
</feature>
<evidence type="ECO:0000259" key="12">
    <source>
        <dbReference type="Pfam" id="PF00425"/>
    </source>
</evidence>
<gene>
    <name evidence="14" type="ORF">HYH03_002221</name>
</gene>
<organism evidence="14 15">
    <name type="scientific">Edaphochlamys debaryana</name>
    <dbReference type="NCBI Taxonomy" id="47281"/>
    <lineage>
        <taxon>Eukaryota</taxon>
        <taxon>Viridiplantae</taxon>
        <taxon>Chlorophyta</taxon>
        <taxon>core chlorophytes</taxon>
        <taxon>Chlorophyceae</taxon>
        <taxon>CS clade</taxon>
        <taxon>Chlamydomonadales</taxon>
        <taxon>Chlamydomonadales incertae sedis</taxon>
        <taxon>Edaphochlamys</taxon>
    </lineage>
</organism>
<proteinExistence type="inferred from homology"/>
<dbReference type="InterPro" id="IPR019999">
    <property type="entry name" value="Anth_synth_I-like"/>
</dbReference>
<dbReference type="InterPro" id="IPR005801">
    <property type="entry name" value="ADC_synthase"/>
</dbReference>
<dbReference type="PRINTS" id="PR00099">
    <property type="entry name" value="CPSGATASE"/>
</dbReference>
<keyword evidence="15" id="KW-1185">Reference proteome</keyword>
<dbReference type="CDD" id="cd01743">
    <property type="entry name" value="GATase1_Anthranilate_Synthase"/>
    <property type="match status" value="1"/>
</dbReference>
<evidence type="ECO:0000313" key="14">
    <source>
        <dbReference type="EMBL" id="KAG2499934.1"/>
    </source>
</evidence>
<comment type="catalytic activity">
    <reaction evidence="1">
        <text>chorismate + L-glutamine = 4-amino-4-deoxychorismate + L-glutamate</text>
        <dbReference type="Rhea" id="RHEA:11672"/>
        <dbReference type="ChEBI" id="CHEBI:29748"/>
        <dbReference type="ChEBI" id="CHEBI:29985"/>
        <dbReference type="ChEBI" id="CHEBI:58359"/>
        <dbReference type="ChEBI" id="CHEBI:58406"/>
        <dbReference type="EC" id="2.6.1.85"/>
    </reaction>
</comment>
<evidence type="ECO:0000256" key="1">
    <source>
        <dbReference type="ARBA" id="ARBA00001000"/>
    </source>
</evidence>
<evidence type="ECO:0000259" key="11">
    <source>
        <dbReference type="Pfam" id="PF00117"/>
    </source>
</evidence>
<dbReference type="GO" id="GO:0005737">
    <property type="term" value="C:cytoplasm"/>
    <property type="evidence" value="ECO:0007669"/>
    <property type="project" value="TreeGrafter"/>
</dbReference>